<keyword evidence="11" id="KW-1185">Reference proteome</keyword>
<dbReference type="GO" id="GO:0008324">
    <property type="term" value="F:monoatomic cation transmembrane transporter activity"/>
    <property type="evidence" value="ECO:0007669"/>
    <property type="project" value="InterPro"/>
</dbReference>
<evidence type="ECO:0000256" key="1">
    <source>
        <dbReference type="ARBA" id="ARBA00004651"/>
    </source>
</evidence>
<organism evidence="10 11">
    <name type="scientific">Longibaculum muris</name>
    <dbReference type="NCBI Taxonomy" id="1796628"/>
    <lineage>
        <taxon>Bacteria</taxon>
        <taxon>Bacillati</taxon>
        <taxon>Bacillota</taxon>
        <taxon>Erysipelotrichia</taxon>
        <taxon>Erysipelotrichales</taxon>
        <taxon>Coprobacillaceae</taxon>
        <taxon>Longibaculum</taxon>
    </lineage>
</organism>
<proteinExistence type="inferred from homology"/>
<feature type="transmembrane region" description="Helical" evidence="9">
    <location>
        <begin position="462"/>
        <end position="480"/>
    </location>
</feature>
<dbReference type="InterPro" id="IPR003445">
    <property type="entry name" value="Cat_transpt"/>
</dbReference>
<comment type="caution">
    <text evidence="10">The sequence shown here is derived from an EMBL/GenBank/DDBJ whole genome shotgun (WGS) entry which is preliminary data.</text>
</comment>
<comment type="subcellular location">
    <subcellularLocation>
        <location evidence="1">Cell membrane</location>
        <topology evidence="1">Multi-pass membrane protein</topology>
    </subcellularLocation>
</comment>
<dbReference type="AlphaFoldDB" id="A0A4R3Z602"/>
<dbReference type="GeneID" id="98915063"/>
<feature type="transmembrane region" description="Helical" evidence="9">
    <location>
        <begin position="399"/>
        <end position="419"/>
    </location>
</feature>
<evidence type="ECO:0000256" key="3">
    <source>
        <dbReference type="ARBA" id="ARBA00022448"/>
    </source>
</evidence>
<dbReference type="GO" id="GO:0030001">
    <property type="term" value="P:metal ion transport"/>
    <property type="evidence" value="ECO:0007669"/>
    <property type="project" value="UniProtKB-ARBA"/>
</dbReference>
<feature type="transmembrane region" description="Helical" evidence="9">
    <location>
        <begin position="137"/>
        <end position="154"/>
    </location>
</feature>
<keyword evidence="7" id="KW-0406">Ion transport</keyword>
<dbReference type="GO" id="GO:0005886">
    <property type="term" value="C:plasma membrane"/>
    <property type="evidence" value="ECO:0007669"/>
    <property type="project" value="UniProtKB-SubCell"/>
</dbReference>
<sequence>MNRIFKSNNYFGQFLILIGILLLIPLITVIFYPEDISQMYAFVIPAVWAIILGLCICYIRPKRKSPQNWRSSIHEGSLTVLYAWLIGIILGAMPFVISGQLTFVQALFEAVSGWTTTGLSVVDVTKVNHLFQFHRCFMQFCGGLGFIMMILFFVQENQAANLYNAEGHPDRLEPRLINTVRMIFGIYFVSLVLGSILYYIFGMNWFDSIFHAMCSLSTGGFSTQVDSIGAYHSIAIEWVTILLMVIGTTNFAVLLLMVKRKWREVEKISELRLFTVLVIISTILIAIMLSYSLYLSISDGLRVAVFNVVSALSTTGYATMSYQSWPTTAVFILIILMIIGGGYGSTAGGMKLTRVYIAYQTLKKTFREKISSKRSVNKIYHYRAQGRTEINATLMQDTMSYILIYLLIYVVGTILMSYFAQCDLQSAMFEFASALGTVGLSIGLTGPQTSAIVLIIEMCGMLLGRLEIFVVFIGISAMFYKAKKVFIRKNLV</sequence>
<dbReference type="Proteomes" id="UP000295515">
    <property type="component" value="Unassembled WGS sequence"/>
</dbReference>
<evidence type="ECO:0000256" key="5">
    <source>
        <dbReference type="ARBA" id="ARBA00022692"/>
    </source>
</evidence>
<evidence type="ECO:0000256" key="2">
    <source>
        <dbReference type="ARBA" id="ARBA00009137"/>
    </source>
</evidence>
<feature type="transmembrane region" description="Helical" evidence="9">
    <location>
        <begin position="270"/>
        <end position="294"/>
    </location>
</feature>
<accession>A0A4R3Z602</accession>
<dbReference type="PANTHER" id="PTHR32024">
    <property type="entry name" value="TRK SYSTEM POTASSIUM UPTAKE PROTEIN TRKG-RELATED"/>
    <property type="match status" value="1"/>
</dbReference>
<feature type="transmembrane region" description="Helical" evidence="9">
    <location>
        <begin position="12"/>
        <end position="33"/>
    </location>
</feature>
<feature type="transmembrane region" description="Helical" evidence="9">
    <location>
        <begin position="39"/>
        <end position="59"/>
    </location>
</feature>
<protein>
    <submittedName>
        <fullName evidence="10">Trk system potassium uptake protein TrkH</fullName>
    </submittedName>
</protein>
<dbReference type="PANTHER" id="PTHR32024:SF2">
    <property type="entry name" value="TRK SYSTEM POTASSIUM UPTAKE PROTEIN TRKG-RELATED"/>
    <property type="match status" value="1"/>
</dbReference>
<reference evidence="10 11" key="1">
    <citation type="submission" date="2019-03" db="EMBL/GenBank/DDBJ databases">
        <title>Genomic Encyclopedia of Type Strains, Phase IV (KMG-IV): sequencing the most valuable type-strain genomes for metagenomic binning, comparative biology and taxonomic classification.</title>
        <authorList>
            <person name="Goeker M."/>
        </authorList>
    </citation>
    <scope>NUCLEOTIDE SEQUENCE [LARGE SCALE GENOMIC DNA]</scope>
    <source>
        <strain evidence="10 11">DSM 29487</strain>
    </source>
</reference>
<evidence type="ECO:0000256" key="9">
    <source>
        <dbReference type="SAM" id="Phobius"/>
    </source>
</evidence>
<feature type="transmembrane region" description="Helical" evidence="9">
    <location>
        <begin position="325"/>
        <end position="344"/>
    </location>
</feature>
<feature type="transmembrane region" description="Helical" evidence="9">
    <location>
        <begin position="238"/>
        <end position="258"/>
    </location>
</feature>
<keyword evidence="3" id="KW-0813">Transport</keyword>
<feature type="transmembrane region" description="Helical" evidence="9">
    <location>
        <begin position="180"/>
        <end position="201"/>
    </location>
</feature>
<evidence type="ECO:0000313" key="11">
    <source>
        <dbReference type="Proteomes" id="UP000295515"/>
    </source>
</evidence>
<dbReference type="RefSeq" id="WP_066446886.1">
    <property type="nucleotide sequence ID" value="NZ_DBGCPY010000108.1"/>
</dbReference>
<evidence type="ECO:0000313" key="10">
    <source>
        <dbReference type="EMBL" id="TCW00764.1"/>
    </source>
</evidence>
<dbReference type="Pfam" id="PF02386">
    <property type="entry name" value="TrkH"/>
    <property type="match status" value="1"/>
</dbReference>
<feature type="transmembrane region" description="Helical" evidence="9">
    <location>
        <begin position="80"/>
        <end position="97"/>
    </location>
</feature>
<comment type="similarity">
    <text evidence="2">Belongs to the TrkH potassium transport family.</text>
</comment>
<name>A0A4R3Z602_9FIRM</name>
<evidence type="ECO:0000256" key="4">
    <source>
        <dbReference type="ARBA" id="ARBA00022475"/>
    </source>
</evidence>
<keyword evidence="4" id="KW-1003">Cell membrane</keyword>
<evidence type="ECO:0000256" key="8">
    <source>
        <dbReference type="ARBA" id="ARBA00023136"/>
    </source>
</evidence>
<evidence type="ECO:0000256" key="7">
    <source>
        <dbReference type="ARBA" id="ARBA00023065"/>
    </source>
</evidence>
<feature type="transmembrane region" description="Helical" evidence="9">
    <location>
        <begin position="431"/>
        <end position="456"/>
    </location>
</feature>
<dbReference type="EMBL" id="SMCQ01000006">
    <property type="protein sequence ID" value="TCW00764.1"/>
    <property type="molecule type" value="Genomic_DNA"/>
</dbReference>
<keyword evidence="5 9" id="KW-0812">Transmembrane</keyword>
<keyword evidence="8 9" id="KW-0472">Membrane</keyword>
<keyword evidence="6 9" id="KW-1133">Transmembrane helix</keyword>
<evidence type="ECO:0000256" key="6">
    <source>
        <dbReference type="ARBA" id="ARBA00022989"/>
    </source>
</evidence>
<gene>
    <name evidence="10" type="ORF">EDD60_106105</name>
</gene>